<dbReference type="PANTHER" id="PTHR31121:SF6">
    <property type="entry name" value="ALPHA-1,2 MANNOSYLTRANSFERASE KTR1"/>
    <property type="match status" value="1"/>
</dbReference>
<keyword evidence="4" id="KW-1185">Reference proteome</keyword>
<dbReference type="GO" id="GO:0006487">
    <property type="term" value="P:protein N-linked glycosylation"/>
    <property type="evidence" value="ECO:0007669"/>
    <property type="project" value="TreeGrafter"/>
</dbReference>
<gene>
    <name evidence="3" type="ORF">MSAN_02112400</name>
</gene>
<accession>A0A8H6XG46</accession>
<dbReference type="Gene3D" id="3.90.550.10">
    <property type="entry name" value="Spore Coat Polysaccharide Biosynthesis Protein SpsA, Chain A"/>
    <property type="match status" value="2"/>
</dbReference>
<dbReference type="GO" id="GO:0000026">
    <property type="term" value="F:alpha-1,2-mannosyltransferase activity"/>
    <property type="evidence" value="ECO:0007669"/>
    <property type="project" value="TreeGrafter"/>
</dbReference>
<dbReference type="PIRSF" id="PIRSF018153">
    <property type="entry name" value="Glyco_trans_15"/>
    <property type="match status" value="1"/>
</dbReference>
<dbReference type="Proteomes" id="UP000623467">
    <property type="component" value="Unassembled WGS sequence"/>
</dbReference>
<dbReference type="GO" id="GO:0006493">
    <property type="term" value="P:protein O-linked glycosylation"/>
    <property type="evidence" value="ECO:0007669"/>
    <property type="project" value="TreeGrafter"/>
</dbReference>
<dbReference type="PANTHER" id="PTHR31121">
    <property type="entry name" value="ALPHA-1,2 MANNOSYLTRANSFERASE KTR1"/>
    <property type="match status" value="1"/>
</dbReference>
<dbReference type="GO" id="GO:0000032">
    <property type="term" value="P:cell wall mannoprotein biosynthetic process"/>
    <property type="evidence" value="ECO:0007669"/>
    <property type="project" value="TreeGrafter"/>
</dbReference>
<reference evidence="3" key="1">
    <citation type="submission" date="2020-05" db="EMBL/GenBank/DDBJ databases">
        <title>Mycena genomes resolve the evolution of fungal bioluminescence.</title>
        <authorList>
            <person name="Tsai I.J."/>
        </authorList>
    </citation>
    <scope>NUCLEOTIDE SEQUENCE</scope>
    <source>
        <strain evidence="3">160909Yilan</strain>
    </source>
</reference>
<dbReference type="InterPro" id="IPR002685">
    <property type="entry name" value="Glyco_trans_15"/>
</dbReference>
<comment type="caution">
    <text evidence="3">The sequence shown here is derived from an EMBL/GenBank/DDBJ whole genome shotgun (WGS) entry which is preliminary data.</text>
</comment>
<dbReference type="GO" id="GO:0016020">
    <property type="term" value="C:membrane"/>
    <property type="evidence" value="ECO:0007669"/>
    <property type="project" value="InterPro"/>
</dbReference>
<dbReference type="OrthoDB" id="439943at2759"/>
<dbReference type="Pfam" id="PF01793">
    <property type="entry name" value="Glyco_transf_15"/>
    <property type="match status" value="2"/>
</dbReference>
<dbReference type="GO" id="GO:0005794">
    <property type="term" value="C:Golgi apparatus"/>
    <property type="evidence" value="ECO:0007669"/>
    <property type="project" value="TreeGrafter"/>
</dbReference>
<organism evidence="3 4">
    <name type="scientific">Mycena sanguinolenta</name>
    <dbReference type="NCBI Taxonomy" id="230812"/>
    <lineage>
        <taxon>Eukaryota</taxon>
        <taxon>Fungi</taxon>
        <taxon>Dikarya</taxon>
        <taxon>Basidiomycota</taxon>
        <taxon>Agaricomycotina</taxon>
        <taxon>Agaricomycetes</taxon>
        <taxon>Agaricomycetidae</taxon>
        <taxon>Agaricales</taxon>
        <taxon>Marasmiineae</taxon>
        <taxon>Mycenaceae</taxon>
        <taxon>Mycena</taxon>
    </lineage>
</organism>
<proteinExistence type="inferred from homology"/>
<evidence type="ECO:0000313" key="3">
    <source>
        <dbReference type="EMBL" id="KAF7340830.1"/>
    </source>
</evidence>
<keyword evidence="2 3" id="KW-0808">Transferase</keyword>
<dbReference type="InterPro" id="IPR029044">
    <property type="entry name" value="Nucleotide-diphossugar_trans"/>
</dbReference>
<evidence type="ECO:0000256" key="2">
    <source>
        <dbReference type="ARBA" id="ARBA00022679"/>
    </source>
</evidence>
<comment type="similarity">
    <text evidence="1">Belongs to the glycosyltransferase 15 family.</text>
</comment>
<dbReference type="AlphaFoldDB" id="A0A8H6XG46"/>
<name>A0A8H6XG46_9AGAR</name>
<dbReference type="EMBL" id="JACAZH010000029">
    <property type="protein sequence ID" value="KAF7340830.1"/>
    <property type="molecule type" value="Genomic_DNA"/>
</dbReference>
<sequence length="493" mass="56489">MSRARYLLVIFAVVISGHYILSLTHDAYGRATSFSRHTSNPNKVPDEYNTQERWNGTALDLAQRRANAAFIMLARNTDLDMAVRSIRRMEDRFNTRHHYPYVLLNDEPFTDEFKRRVNAVVSSTVEYGQVPKDHWVQPDWIDEDRAKKGRDQLVADGVIYGGSVSYRNMCRFNSGFFFRHPLVLKYRWYWRIEPDVHFHCDINFDPFLYMQDRGKVYGFTITMYEFDKTIPTLWGHVKDFMKLHPEHVAPDNAMGFMSDNGGDTYNRCHCESTLVSPVSLHPLGASSVPVHLHGGDWDLCCVSLQKVVSTAMLGGRQKDTSSSSQDAAAHYPVLGPLCSLPIPESSCFYSCLIRLANSPSQSGLTSKSPTWSSGEDPRTRTFFEYLDSKGGFYYEVILLPIGLVPSGFWSFSLFHGDVFRWGDAPVHSIAAGIFANKDQIQFFEEIGYEHNPYTHCPKDPVMWERGRCGCDPERSFDYDGYSCMRQWDRFMGN</sequence>
<evidence type="ECO:0000256" key="1">
    <source>
        <dbReference type="ARBA" id="ARBA00007677"/>
    </source>
</evidence>
<evidence type="ECO:0000313" key="4">
    <source>
        <dbReference type="Proteomes" id="UP000623467"/>
    </source>
</evidence>
<dbReference type="SUPFAM" id="SSF53448">
    <property type="entry name" value="Nucleotide-diphospho-sugar transferases"/>
    <property type="match status" value="2"/>
</dbReference>
<protein>
    <submittedName>
        <fullName evidence="3">Glycosyltransferase family 15 protein</fullName>
    </submittedName>
</protein>